<protein>
    <submittedName>
        <fullName evidence="3">Uncharacterized protein</fullName>
    </submittedName>
</protein>
<proteinExistence type="predicted"/>
<feature type="region of interest" description="Disordered" evidence="1">
    <location>
        <begin position="55"/>
        <end position="83"/>
    </location>
</feature>
<organism evidence="3 4">
    <name type="scientific">Portunus trituberculatus</name>
    <name type="common">Swimming crab</name>
    <name type="synonym">Neptunus trituberculatus</name>
    <dbReference type="NCBI Taxonomy" id="210409"/>
    <lineage>
        <taxon>Eukaryota</taxon>
        <taxon>Metazoa</taxon>
        <taxon>Ecdysozoa</taxon>
        <taxon>Arthropoda</taxon>
        <taxon>Crustacea</taxon>
        <taxon>Multicrustacea</taxon>
        <taxon>Malacostraca</taxon>
        <taxon>Eumalacostraca</taxon>
        <taxon>Eucarida</taxon>
        <taxon>Decapoda</taxon>
        <taxon>Pleocyemata</taxon>
        <taxon>Brachyura</taxon>
        <taxon>Eubrachyura</taxon>
        <taxon>Portunoidea</taxon>
        <taxon>Portunidae</taxon>
        <taxon>Portuninae</taxon>
        <taxon>Portunus</taxon>
    </lineage>
</organism>
<evidence type="ECO:0000313" key="3">
    <source>
        <dbReference type="EMBL" id="MPC87302.1"/>
    </source>
</evidence>
<keyword evidence="2" id="KW-1133">Transmembrane helix</keyword>
<name>A0A5B7ITT1_PORTR</name>
<sequence>MEYNTPIFITRNVIRIQRNTIWCSIIETTTTTVNSISIVFFLSFSFFFFFFFSSSSSSSSSFYSTQQQTHIPRVTTDNKHYIS</sequence>
<reference evidence="3 4" key="1">
    <citation type="submission" date="2019-05" db="EMBL/GenBank/DDBJ databases">
        <title>Another draft genome of Portunus trituberculatus and its Hox gene families provides insights of decapod evolution.</title>
        <authorList>
            <person name="Jeong J.-H."/>
            <person name="Song I."/>
            <person name="Kim S."/>
            <person name="Choi T."/>
            <person name="Kim D."/>
            <person name="Ryu S."/>
            <person name="Kim W."/>
        </authorList>
    </citation>
    <scope>NUCLEOTIDE SEQUENCE [LARGE SCALE GENOMIC DNA]</scope>
    <source>
        <tissue evidence="3">Muscle</tissue>
    </source>
</reference>
<dbReference type="Proteomes" id="UP000324222">
    <property type="component" value="Unassembled WGS sequence"/>
</dbReference>
<feature type="transmembrane region" description="Helical" evidence="2">
    <location>
        <begin position="32"/>
        <end position="52"/>
    </location>
</feature>
<gene>
    <name evidence="3" type="ORF">E2C01_082160</name>
</gene>
<accession>A0A5B7ITT1</accession>
<evidence type="ECO:0000313" key="4">
    <source>
        <dbReference type="Proteomes" id="UP000324222"/>
    </source>
</evidence>
<keyword evidence="2" id="KW-0812">Transmembrane</keyword>
<keyword evidence="2" id="KW-0472">Membrane</keyword>
<dbReference type="AlphaFoldDB" id="A0A5B7ITT1"/>
<keyword evidence="4" id="KW-1185">Reference proteome</keyword>
<dbReference type="EMBL" id="VSRR010074077">
    <property type="protein sequence ID" value="MPC87302.1"/>
    <property type="molecule type" value="Genomic_DNA"/>
</dbReference>
<evidence type="ECO:0000256" key="1">
    <source>
        <dbReference type="SAM" id="MobiDB-lite"/>
    </source>
</evidence>
<evidence type="ECO:0000256" key="2">
    <source>
        <dbReference type="SAM" id="Phobius"/>
    </source>
</evidence>
<comment type="caution">
    <text evidence="3">The sequence shown here is derived from an EMBL/GenBank/DDBJ whole genome shotgun (WGS) entry which is preliminary data.</text>
</comment>